<accession>A0A1H4F6B0</accession>
<dbReference type="OrthoDB" id="9019988at2"/>
<dbReference type="Proteomes" id="UP000198638">
    <property type="component" value="Unassembled WGS sequence"/>
</dbReference>
<organism evidence="2 3">
    <name type="scientific">Paraburkholderia sartisoli</name>
    <dbReference type="NCBI Taxonomy" id="83784"/>
    <lineage>
        <taxon>Bacteria</taxon>
        <taxon>Pseudomonadati</taxon>
        <taxon>Pseudomonadota</taxon>
        <taxon>Betaproteobacteria</taxon>
        <taxon>Burkholderiales</taxon>
        <taxon>Burkholderiaceae</taxon>
        <taxon>Paraburkholderia</taxon>
    </lineage>
</organism>
<gene>
    <name evidence="2" type="ORF">SAMN05192564_104141</name>
</gene>
<dbReference type="RefSeq" id="WP_090534177.1">
    <property type="nucleotide sequence ID" value="NZ_FNRQ01000004.1"/>
</dbReference>
<keyword evidence="3" id="KW-1185">Reference proteome</keyword>
<dbReference type="EMBL" id="FNRQ01000004">
    <property type="protein sequence ID" value="SEA92741.1"/>
    <property type="molecule type" value="Genomic_DNA"/>
</dbReference>
<dbReference type="Pfam" id="PF13663">
    <property type="entry name" value="DUF4148"/>
    <property type="match status" value="1"/>
</dbReference>
<sequence>MKSLLSAALIASVLAVPAVSFAQQSNGPLTRAQVRAELVAAQKAGLLNQNDTNYPKLYSAQTATPASVTPQQIEAVGGVKASTSQSGNRAALENGIFATYRGN</sequence>
<evidence type="ECO:0008006" key="4">
    <source>
        <dbReference type="Google" id="ProtNLM"/>
    </source>
</evidence>
<feature type="signal peptide" evidence="1">
    <location>
        <begin position="1"/>
        <end position="22"/>
    </location>
</feature>
<evidence type="ECO:0000313" key="3">
    <source>
        <dbReference type="Proteomes" id="UP000198638"/>
    </source>
</evidence>
<protein>
    <recommendedName>
        <fullName evidence="4">DUF4148 domain-containing protein</fullName>
    </recommendedName>
</protein>
<evidence type="ECO:0000313" key="2">
    <source>
        <dbReference type="EMBL" id="SEA92741.1"/>
    </source>
</evidence>
<dbReference type="InterPro" id="IPR025421">
    <property type="entry name" value="DUF4148"/>
</dbReference>
<feature type="chain" id="PRO_5011771154" description="DUF4148 domain-containing protein" evidence="1">
    <location>
        <begin position="23"/>
        <end position="103"/>
    </location>
</feature>
<reference evidence="3" key="1">
    <citation type="submission" date="2016-10" db="EMBL/GenBank/DDBJ databases">
        <authorList>
            <person name="Varghese N."/>
            <person name="Submissions S."/>
        </authorList>
    </citation>
    <scope>NUCLEOTIDE SEQUENCE [LARGE SCALE GENOMIC DNA]</scope>
    <source>
        <strain evidence="3">LMG 24000</strain>
    </source>
</reference>
<evidence type="ECO:0000256" key="1">
    <source>
        <dbReference type="SAM" id="SignalP"/>
    </source>
</evidence>
<name>A0A1H4F6B0_9BURK</name>
<keyword evidence="1" id="KW-0732">Signal</keyword>
<proteinExistence type="predicted"/>
<dbReference type="AlphaFoldDB" id="A0A1H4F6B0"/>